<dbReference type="Pfam" id="PF08281">
    <property type="entry name" value="Sigma70_r4_2"/>
    <property type="match status" value="1"/>
</dbReference>
<sequence>MSDQELLQRYKTDGDSYWVGILFDRYALQLLGVCMKYLKNEEDARDAVQQIFLKVLSDIHKHEVQYFHAWIYQVTKNYCLMQLRHPERRHPAAITEQHAEQLDSGAEQALNPVEKEAALEHMEAALQQLNEPQRVCVTKFYLGKQSYQEIADTTPYTLLQVKSHIQNGKRNLRLFMEKQGAFKSR</sequence>
<dbReference type="InterPro" id="IPR013249">
    <property type="entry name" value="RNA_pol_sigma70_r4_t2"/>
</dbReference>
<dbReference type="Pfam" id="PF04542">
    <property type="entry name" value="Sigma70_r2"/>
    <property type="match status" value="1"/>
</dbReference>
<dbReference type="InterPro" id="IPR013325">
    <property type="entry name" value="RNA_pol_sigma_r2"/>
</dbReference>
<keyword evidence="9" id="KW-1185">Reference proteome</keyword>
<dbReference type="InterPro" id="IPR039425">
    <property type="entry name" value="RNA_pol_sigma-70-like"/>
</dbReference>
<dbReference type="Proteomes" id="UP000244450">
    <property type="component" value="Unassembled WGS sequence"/>
</dbReference>
<protein>
    <submittedName>
        <fullName evidence="8">Sigma-70 family RNA polymerase sigma factor</fullName>
    </submittedName>
</protein>
<dbReference type="NCBIfam" id="TIGR02937">
    <property type="entry name" value="sigma70-ECF"/>
    <property type="match status" value="1"/>
</dbReference>
<dbReference type="GO" id="GO:0003677">
    <property type="term" value="F:DNA binding"/>
    <property type="evidence" value="ECO:0007669"/>
    <property type="project" value="UniProtKB-KW"/>
</dbReference>
<dbReference type="Gene3D" id="1.10.10.10">
    <property type="entry name" value="Winged helix-like DNA-binding domain superfamily/Winged helix DNA-binding domain"/>
    <property type="match status" value="1"/>
</dbReference>
<evidence type="ECO:0000259" key="7">
    <source>
        <dbReference type="Pfam" id="PF08281"/>
    </source>
</evidence>
<evidence type="ECO:0000256" key="4">
    <source>
        <dbReference type="ARBA" id="ARBA00023125"/>
    </source>
</evidence>
<evidence type="ECO:0000256" key="2">
    <source>
        <dbReference type="ARBA" id="ARBA00023015"/>
    </source>
</evidence>
<keyword evidence="5" id="KW-0804">Transcription</keyword>
<dbReference type="OrthoDB" id="1116873at2"/>
<name>A0A2T7BI67_9BACT</name>
<dbReference type="Gene3D" id="1.10.1740.10">
    <property type="match status" value="1"/>
</dbReference>
<evidence type="ECO:0000313" key="8">
    <source>
        <dbReference type="EMBL" id="PUZ25977.1"/>
    </source>
</evidence>
<evidence type="ECO:0000256" key="5">
    <source>
        <dbReference type="ARBA" id="ARBA00023163"/>
    </source>
</evidence>
<comment type="caution">
    <text evidence="8">The sequence shown here is derived from an EMBL/GenBank/DDBJ whole genome shotgun (WGS) entry which is preliminary data.</text>
</comment>
<keyword evidence="4" id="KW-0238">DNA-binding</keyword>
<dbReference type="InterPro" id="IPR014284">
    <property type="entry name" value="RNA_pol_sigma-70_dom"/>
</dbReference>
<dbReference type="GO" id="GO:0006352">
    <property type="term" value="P:DNA-templated transcription initiation"/>
    <property type="evidence" value="ECO:0007669"/>
    <property type="project" value="InterPro"/>
</dbReference>
<evidence type="ECO:0000256" key="1">
    <source>
        <dbReference type="ARBA" id="ARBA00010641"/>
    </source>
</evidence>
<keyword evidence="3" id="KW-0731">Sigma factor</keyword>
<accession>A0A2T7BI67</accession>
<dbReference type="InterPro" id="IPR013324">
    <property type="entry name" value="RNA_pol_sigma_r3/r4-like"/>
</dbReference>
<dbReference type="PANTHER" id="PTHR43133:SF8">
    <property type="entry name" value="RNA POLYMERASE SIGMA FACTOR HI_1459-RELATED"/>
    <property type="match status" value="1"/>
</dbReference>
<keyword evidence="2" id="KW-0805">Transcription regulation</keyword>
<dbReference type="GO" id="GO:0016987">
    <property type="term" value="F:sigma factor activity"/>
    <property type="evidence" value="ECO:0007669"/>
    <property type="project" value="UniProtKB-KW"/>
</dbReference>
<dbReference type="InterPro" id="IPR036388">
    <property type="entry name" value="WH-like_DNA-bd_sf"/>
</dbReference>
<organism evidence="8 9">
    <name type="scientific">Chitinophaga parva</name>
    <dbReference type="NCBI Taxonomy" id="2169414"/>
    <lineage>
        <taxon>Bacteria</taxon>
        <taxon>Pseudomonadati</taxon>
        <taxon>Bacteroidota</taxon>
        <taxon>Chitinophagia</taxon>
        <taxon>Chitinophagales</taxon>
        <taxon>Chitinophagaceae</taxon>
        <taxon>Chitinophaga</taxon>
    </lineage>
</organism>
<dbReference type="PANTHER" id="PTHR43133">
    <property type="entry name" value="RNA POLYMERASE ECF-TYPE SIGMA FACTO"/>
    <property type="match status" value="1"/>
</dbReference>
<dbReference type="EMBL" id="QCYK01000002">
    <property type="protein sequence ID" value="PUZ25977.1"/>
    <property type="molecule type" value="Genomic_DNA"/>
</dbReference>
<gene>
    <name evidence="8" type="ORF">DCC81_17180</name>
</gene>
<proteinExistence type="inferred from homology"/>
<evidence type="ECO:0000313" key="9">
    <source>
        <dbReference type="Proteomes" id="UP000244450"/>
    </source>
</evidence>
<evidence type="ECO:0000259" key="6">
    <source>
        <dbReference type="Pfam" id="PF04542"/>
    </source>
</evidence>
<dbReference type="SUPFAM" id="SSF88946">
    <property type="entry name" value="Sigma2 domain of RNA polymerase sigma factors"/>
    <property type="match status" value="1"/>
</dbReference>
<dbReference type="SUPFAM" id="SSF88659">
    <property type="entry name" value="Sigma3 and sigma4 domains of RNA polymerase sigma factors"/>
    <property type="match status" value="1"/>
</dbReference>
<evidence type="ECO:0000256" key="3">
    <source>
        <dbReference type="ARBA" id="ARBA00023082"/>
    </source>
</evidence>
<dbReference type="InterPro" id="IPR007627">
    <property type="entry name" value="RNA_pol_sigma70_r2"/>
</dbReference>
<reference evidence="8 9" key="1">
    <citation type="submission" date="2018-04" db="EMBL/GenBank/DDBJ databases">
        <title>Chitinophaga fuyangensis sp. nov., isolated from soil in a chemical factory.</title>
        <authorList>
            <person name="Chen K."/>
        </authorList>
    </citation>
    <scope>NUCLEOTIDE SEQUENCE [LARGE SCALE GENOMIC DNA]</scope>
    <source>
        <strain evidence="8 9">LY-1</strain>
    </source>
</reference>
<comment type="similarity">
    <text evidence="1">Belongs to the sigma-70 factor family. ECF subfamily.</text>
</comment>
<dbReference type="AlphaFoldDB" id="A0A2T7BI67"/>
<feature type="domain" description="RNA polymerase sigma factor 70 region 4 type 2" evidence="7">
    <location>
        <begin position="122"/>
        <end position="172"/>
    </location>
</feature>
<feature type="domain" description="RNA polymerase sigma-70 region 2" evidence="6">
    <location>
        <begin position="22"/>
        <end position="85"/>
    </location>
</feature>